<dbReference type="AlphaFoldDB" id="A0A7M4DKR4"/>
<evidence type="ECO:0000313" key="1">
    <source>
        <dbReference type="EMBL" id="VZO37755.1"/>
    </source>
</evidence>
<dbReference type="Gene3D" id="2.60.40.3700">
    <property type="match status" value="1"/>
</dbReference>
<accession>A0A7M4DKR4</accession>
<name>A0A7M4DKR4_9MICO</name>
<dbReference type="InterPro" id="IPR047808">
    <property type="entry name" value="CueP-like"/>
</dbReference>
<protein>
    <recommendedName>
        <fullName evidence="3">CueP family metal-binding protein</fullName>
    </recommendedName>
</protein>
<keyword evidence="2" id="KW-1185">Reference proteome</keyword>
<dbReference type="Pfam" id="PF21172">
    <property type="entry name" value="CueP"/>
    <property type="match status" value="1"/>
</dbReference>
<dbReference type="NCBIfam" id="NF038094">
    <property type="entry name" value="CueP_fam"/>
    <property type="match status" value="1"/>
</dbReference>
<evidence type="ECO:0008006" key="3">
    <source>
        <dbReference type="Google" id="ProtNLM"/>
    </source>
</evidence>
<dbReference type="EMBL" id="CACRYJ010000036">
    <property type="protein sequence ID" value="VZO37755.1"/>
    <property type="molecule type" value="Genomic_DNA"/>
</dbReference>
<sequence>MVLAGCGTAADSEEPVADAAQDESLLAEHGLQGLDAREIVDHLDSLAAVDRPVDLMASVRAEELVLTDATADVALDMPEDVFYLAVAPYVAQTHECYFHSLTTCQGELVEQDVQVRVTDESTGQVLVDEVRTTFENGFVGLWVPRGAAGTVEVSYDGKSGVVEYTTGADSATCVTTLQLT</sequence>
<gene>
    <name evidence="1" type="ORF">HALOF300_02728</name>
</gene>
<proteinExistence type="predicted"/>
<organism evidence="1 2">
    <name type="scientific">Occultella aeris</name>
    <dbReference type="NCBI Taxonomy" id="2761496"/>
    <lineage>
        <taxon>Bacteria</taxon>
        <taxon>Bacillati</taxon>
        <taxon>Actinomycetota</taxon>
        <taxon>Actinomycetes</taxon>
        <taxon>Micrococcales</taxon>
        <taxon>Ruaniaceae</taxon>
        <taxon>Occultella</taxon>
    </lineage>
</organism>
<dbReference type="Proteomes" id="UP000419743">
    <property type="component" value="Unassembled WGS sequence"/>
</dbReference>
<reference evidence="1 2" key="1">
    <citation type="submission" date="2019-11" db="EMBL/GenBank/DDBJ databases">
        <authorList>
            <person name="Criscuolo A."/>
        </authorList>
    </citation>
    <scope>NUCLEOTIDE SEQUENCE [LARGE SCALE GENOMIC DNA]</scope>
    <source>
        <strain evidence="1">CIP111667</strain>
    </source>
</reference>
<comment type="caution">
    <text evidence="1">The sequence shown here is derived from an EMBL/GenBank/DDBJ whole genome shotgun (WGS) entry which is preliminary data.</text>
</comment>
<evidence type="ECO:0000313" key="2">
    <source>
        <dbReference type="Proteomes" id="UP000419743"/>
    </source>
</evidence>